<dbReference type="KEGG" id="dno:DNO_0713"/>
<organism evidence="3 4">
    <name type="scientific">Dichelobacter nodosus (strain VCS1703A)</name>
    <dbReference type="NCBI Taxonomy" id="246195"/>
    <lineage>
        <taxon>Bacteria</taxon>
        <taxon>Pseudomonadati</taxon>
        <taxon>Pseudomonadota</taxon>
        <taxon>Gammaproteobacteria</taxon>
        <taxon>Cardiobacteriales</taxon>
        <taxon>Cardiobacteriaceae</taxon>
        <taxon>Dichelobacter</taxon>
    </lineage>
</organism>
<evidence type="ECO:0000256" key="2">
    <source>
        <dbReference type="ARBA" id="ARBA00023054"/>
    </source>
</evidence>
<dbReference type="Gene3D" id="3.30.160.880">
    <property type="entry name" value="Cell division protein ZapA protomer, N-terminal domain"/>
    <property type="match status" value="1"/>
</dbReference>
<keyword evidence="4" id="KW-1185">Reference proteome</keyword>
<dbReference type="EMBL" id="CP000513">
    <property type="protein sequence ID" value="ABQ13701.1"/>
    <property type="molecule type" value="Genomic_DNA"/>
</dbReference>
<dbReference type="InterPro" id="IPR036192">
    <property type="entry name" value="Cell_div_ZapA-like_sf"/>
</dbReference>
<dbReference type="OrthoDB" id="5772359at2"/>
<proteinExistence type="inferred from homology"/>
<dbReference type="Pfam" id="PF05164">
    <property type="entry name" value="ZapA"/>
    <property type="match status" value="1"/>
</dbReference>
<dbReference type="SUPFAM" id="SSF102829">
    <property type="entry name" value="Cell division protein ZapA-like"/>
    <property type="match status" value="1"/>
</dbReference>
<reference evidence="3 4" key="1">
    <citation type="journal article" date="2007" name="Nat. Biotechnol.">
        <title>Genome sequence and identification of candidate vaccine antigens from the animal pathogen Dichelobacter nodosus.</title>
        <authorList>
            <person name="Myers G.S."/>
            <person name="Parker D."/>
            <person name="Al-Hasani K."/>
            <person name="Kennan R.M."/>
            <person name="Seemann T."/>
            <person name="Ren Q."/>
            <person name="Badger J.H."/>
            <person name="Selengut J.D."/>
            <person name="Deboy R.T."/>
            <person name="Tettelin H."/>
            <person name="Boyce J.D."/>
            <person name="McCarl V.P."/>
            <person name="Han X."/>
            <person name="Nelson W.C."/>
            <person name="Madupu R."/>
            <person name="Mohamoud Y."/>
            <person name="Holley T."/>
            <person name="Fedorova N."/>
            <person name="Khouri H."/>
            <person name="Bottomley S.P."/>
            <person name="Whittington R.J."/>
            <person name="Adler B."/>
            <person name="Songer J.G."/>
            <person name="Rood J.I."/>
            <person name="Paulsen I.T."/>
        </authorList>
    </citation>
    <scope>NUCLEOTIDE SEQUENCE [LARGE SCALE GENOMIC DNA]</scope>
    <source>
        <strain evidence="3 4">VCS1703A</strain>
    </source>
</reference>
<dbReference type="InterPro" id="IPR007838">
    <property type="entry name" value="Cell_div_ZapA-like"/>
</dbReference>
<comment type="similarity">
    <text evidence="1">Belongs to the ZapA family. Type 1 subfamily.</text>
</comment>
<dbReference type="Proteomes" id="UP000000248">
    <property type="component" value="Chromosome"/>
</dbReference>
<dbReference type="eggNOG" id="COG3027">
    <property type="taxonomic scope" value="Bacteria"/>
</dbReference>
<evidence type="ECO:0000256" key="1">
    <source>
        <dbReference type="ARBA" id="ARBA00010074"/>
    </source>
</evidence>
<name>A5EV36_DICNV</name>
<dbReference type="InterPro" id="IPR042233">
    <property type="entry name" value="Cell_div_ZapA_N"/>
</dbReference>
<dbReference type="RefSeq" id="WP_012031046.1">
    <property type="nucleotide sequence ID" value="NC_009446.1"/>
</dbReference>
<accession>A5EV36</accession>
<evidence type="ECO:0000313" key="4">
    <source>
        <dbReference type="Proteomes" id="UP000000248"/>
    </source>
</evidence>
<keyword evidence="2" id="KW-0175">Coiled coil</keyword>
<dbReference type="AlphaFoldDB" id="A5EV36"/>
<evidence type="ECO:0000313" key="3">
    <source>
        <dbReference type="EMBL" id="ABQ13701.1"/>
    </source>
</evidence>
<dbReference type="STRING" id="246195.DNO_0713"/>
<dbReference type="HOGENOM" id="CLU_116623_2_0_6"/>
<gene>
    <name evidence="3" type="ordered locus">DNO_0713</name>
</gene>
<sequence>MSRESIELTLTILNKNYQMTCDPHERLLLEEAAEIFNQHLEDLRQKNPKLLLEQLFMLGGLQMAFNLLQEQQTFSREVSTVNQISERLLTTLEAAAAEDQKNMELES</sequence>
<protein>
    <submittedName>
        <fullName evidence="3">Uncharacterized protein</fullName>
    </submittedName>
</protein>